<dbReference type="Proteomes" id="UP000789396">
    <property type="component" value="Unassembled WGS sequence"/>
</dbReference>
<feature type="non-terminal residue" evidence="1">
    <location>
        <position position="1"/>
    </location>
</feature>
<dbReference type="AlphaFoldDB" id="A0A9N9PI76"/>
<gene>
    <name evidence="1" type="ORF">RFULGI_LOCUS19478</name>
</gene>
<keyword evidence="2" id="KW-1185">Reference proteome</keyword>
<dbReference type="EMBL" id="CAJVPZ010096734">
    <property type="protein sequence ID" value="CAG8819002.1"/>
    <property type="molecule type" value="Genomic_DNA"/>
</dbReference>
<dbReference type="OrthoDB" id="2475550at2759"/>
<organism evidence="1 2">
    <name type="scientific">Racocetra fulgida</name>
    <dbReference type="NCBI Taxonomy" id="60492"/>
    <lineage>
        <taxon>Eukaryota</taxon>
        <taxon>Fungi</taxon>
        <taxon>Fungi incertae sedis</taxon>
        <taxon>Mucoromycota</taxon>
        <taxon>Glomeromycotina</taxon>
        <taxon>Glomeromycetes</taxon>
        <taxon>Diversisporales</taxon>
        <taxon>Gigasporaceae</taxon>
        <taxon>Racocetra</taxon>
    </lineage>
</organism>
<accession>A0A9N9PI76</accession>
<evidence type="ECO:0000313" key="2">
    <source>
        <dbReference type="Proteomes" id="UP000789396"/>
    </source>
</evidence>
<protein>
    <submittedName>
        <fullName evidence="1">18299_t:CDS:1</fullName>
    </submittedName>
</protein>
<proteinExistence type="predicted"/>
<comment type="caution">
    <text evidence="1">The sequence shown here is derived from an EMBL/GenBank/DDBJ whole genome shotgun (WGS) entry which is preliminary data.</text>
</comment>
<evidence type="ECO:0000313" key="1">
    <source>
        <dbReference type="EMBL" id="CAG8819002.1"/>
    </source>
</evidence>
<reference evidence="1" key="1">
    <citation type="submission" date="2021-06" db="EMBL/GenBank/DDBJ databases">
        <authorList>
            <person name="Kallberg Y."/>
            <person name="Tangrot J."/>
            <person name="Rosling A."/>
        </authorList>
    </citation>
    <scope>NUCLEOTIDE SEQUENCE</scope>
    <source>
        <strain evidence="1">IN212</strain>
    </source>
</reference>
<sequence>TLAALQEESANEFMPINNIDTQSKSLVIRSHTYTHEPKSSYIDRISLTQKSKPED</sequence>
<name>A0A9N9PI76_9GLOM</name>
<feature type="non-terminal residue" evidence="1">
    <location>
        <position position="55"/>
    </location>
</feature>